<sequence length="145" mass="17000">MNEQKLIDKLRLIERLASGAGTKGEEVAAELAKERILARLRSIEKEYPPVEYQFTMRDMWSRKVFVALLRRYGIKPYRYHRQRHTTVMAQLSKKFVDETLWPEFQEISATLTDYLSGVTDRVISQVLHEESTEAEVVGKQKMIPR</sequence>
<organism evidence="1 2">
    <name type="scientific">Desulfotalea psychrophila</name>
    <dbReference type="NCBI Taxonomy" id="84980"/>
    <lineage>
        <taxon>Bacteria</taxon>
        <taxon>Pseudomonadati</taxon>
        <taxon>Thermodesulfobacteriota</taxon>
        <taxon>Desulfobulbia</taxon>
        <taxon>Desulfobulbales</taxon>
        <taxon>Desulfocapsaceae</taxon>
        <taxon>Desulfotalea</taxon>
    </lineage>
</organism>
<reference evidence="1 2" key="1">
    <citation type="submission" date="2021-02" db="EMBL/GenBank/DDBJ databases">
        <title>Activity-based single-cell genomes from oceanic crustal fluid captures similar information to metagenomic and metatranscriptomic surveys with orders of magnitude less sampling.</title>
        <authorList>
            <person name="D'Angelo T.S."/>
            <person name="Orcutt B.N."/>
        </authorList>
    </citation>
    <scope>NUCLEOTIDE SEQUENCE [LARGE SCALE GENOMIC DNA]</scope>
    <source>
        <strain evidence="1">AH-315-G02</strain>
    </source>
</reference>
<name>A0ABS3AUN1_9BACT</name>
<evidence type="ECO:0000313" key="2">
    <source>
        <dbReference type="Proteomes" id="UP000717534"/>
    </source>
</evidence>
<proteinExistence type="predicted"/>
<evidence type="ECO:0000313" key="1">
    <source>
        <dbReference type="EMBL" id="MBN4068810.1"/>
    </source>
</evidence>
<gene>
    <name evidence="1" type="ORF">JYU06_04755</name>
</gene>
<comment type="caution">
    <text evidence="1">The sequence shown here is derived from an EMBL/GenBank/DDBJ whole genome shotgun (WGS) entry which is preliminary data.</text>
</comment>
<dbReference type="EMBL" id="JAFITO010000057">
    <property type="protein sequence ID" value="MBN4068810.1"/>
    <property type="molecule type" value="Genomic_DNA"/>
</dbReference>
<keyword evidence="2" id="KW-1185">Reference proteome</keyword>
<protein>
    <submittedName>
        <fullName evidence="1">Uncharacterized protein</fullName>
    </submittedName>
</protein>
<accession>A0ABS3AUN1</accession>
<dbReference type="Proteomes" id="UP000717534">
    <property type="component" value="Unassembled WGS sequence"/>
</dbReference>